<feature type="transmembrane region" description="Helical" evidence="4">
    <location>
        <begin position="210"/>
        <end position="243"/>
    </location>
</feature>
<dbReference type="InterPro" id="IPR019734">
    <property type="entry name" value="TPR_rpt"/>
</dbReference>
<proteinExistence type="predicted"/>
<evidence type="ECO:0000313" key="6">
    <source>
        <dbReference type="Proteomes" id="UP000316855"/>
    </source>
</evidence>
<dbReference type="KEGG" id="gax:Pan161_49170"/>
<dbReference type="RefSeq" id="WP_145231228.1">
    <property type="nucleotide sequence ID" value="NZ_CP036343.1"/>
</dbReference>
<keyword evidence="4" id="KW-0812">Transmembrane</keyword>
<feature type="repeat" description="TPR" evidence="3">
    <location>
        <begin position="576"/>
        <end position="609"/>
    </location>
</feature>
<feature type="transmembrane region" description="Helical" evidence="4">
    <location>
        <begin position="345"/>
        <end position="369"/>
    </location>
</feature>
<keyword evidence="2 3" id="KW-0802">TPR repeat</keyword>
<feature type="transmembrane region" description="Helical" evidence="4">
    <location>
        <begin position="168"/>
        <end position="189"/>
    </location>
</feature>
<feature type="transmembrane region" description="Helical" evidence="4">
    <location>
        <begin position="320"/>
        <end position="338"/>
    </location>
</feature>
<dbReference type="Proteomes" id="UP000316855">
    <property type="component" value="Chromosome"/>
</dbReference>
<protein>
    <submittedName>
        <fullName evidence="5">TPR repeat-containing protein YrrB</fullName>
    </submittedName>
</protein>
<feature type="transmembrane region" description="Helical" evidence="4">
    <location>
        <begin position="249"/>
        <end position="268"/>
    </location>
</feature>
<evidence type="ECO:0000313" key="5">
    <source>
        <dbReference type="EMBL" id="QDT93240.1"/>
    </source>
</evidence>
<feature type="transmembrane region" description="Helical" evidence="4">
    <location>
        <begin position="398"/>
        <end position="417"/>
    </location>
</feature>
<name>A0A517VJV9_9PLAN</name>
<feature type="repeat" description="TPR" evidence="3">
    <location>
        <begin position="508"/>
        <end position="541"/>
    </location>
</feature>
<dbReference type="AlphaFoldDB" id="A0A517VJV9"/>
<sequence>MNDIVPIESDESSLSSENVDQRSLLKVAFLFLVLLLLVFSRCLAYPLLDWDDEMHLTQNPNLNPVTLSSLGKIWSEPYEGLYIPLSYTFFAGETAITRLLGGQNQDELSPYLFHAGNLCLHLINSLLIYQILFLLVKDRQAACLGGLLFLLHPLQVESVVWISETRGLLSNCFSISAIYFSLIFASHNTSHEQPGSSSESKPKPASHSPLIAASFCFLLSLLAKPSSVTTPLIIGILVIGFFPAQLKSLRLWIAGWLILAVAFILLNRGEQAELLFESPLWARPLIAGDSLTFYLWKLVVPYPLAMQYDKSIQLILETGTLYWFWIIPCVLLLIACFVRQRRIWLTIAGVFIVGLLPVLGLIPFAYQFVSNVADRYVYLSLLAPALAVAWLMRGVSHLAPRIVVTVLLLVCASLSYFQTATWGSNQSLYQHCLTVNPRAFIALSNLGHLAFQSGKYDTALHYFEKSLAVIPDDAGTHQNLGTTLMKLGKETEAIKHHQRVLEIDPQHPGAHLALGVYSESQDQLKHAFDHYLQTLQADPQNIFALQGLGNIARKQQNFKDALKYYQRALRFQPDDVALNENLGMLYLELGEEQNAIQQFERARKRGSINPANEFNLGLIAANNRNLPQAIRHYETALNNIDPKSSAALYQKIRQELALTSNLLGTILQQQGQHTQAIPKFETAIKYADDLAPAYYNLAESLQQLQQTTAALSALNTALKLVPAGSEPARDIQKRIDLYQKQ</sequence>
<feature type="transmembrane region" description="Helical" evidence="4">
    <location>
        <begin position="27"/>
        <end position="48"/>
    </location>
</feature>
<feature type="transmembrane region" description="Helical" evidence="4">
    <location>
        <begin position="375"/>
        <end position="391"/>
    </location>
</feature>
<evidence type="ECO:0000256" key="2">
    <source>
        <dbReference type="ARBA" id="ARBA00022803"/>
    </source>
</evidence>
<gene>
    <name evidence="5" type="primary">yrrB_4</name>
    <name evidence="5" type="ORF">Pan161_49170</name>
</gene>
<keyword evidence="1" id="KW-0677">Repeat</keyword>
<reference evidence="5 6" key="1">
    <citation type="submission" date="2019-02" db="EMBL/GenBank/DDBJ databases">
        <title>Deep-cultivation of Planctomycetes and their phenomic and genomic characterization uncovers novel biology.</title>
        <authorList>
            <person name="Wiegand S."/>
            <person name="Jogler M."/>
            <person name="Boedeker C."/>
            <person name="Pinto D."/>
            <person name="Vollmers J."/>
            <person name="Rivas-Marin E."/>
            <person name="Kohn T."/>
            <person name="Peeters S.H."/>
            <person name="Heuer A."/>
            <person name="Rast P."/>
            <person name="Oberbeckmann S."/>
            <person name="Bunk B."/>
            <person name="Jeske O."/>
            <person name="Meyerdierks A."/>
            <person name="Storesund J.E."/>
            <person name="Kallscheuer N."/>
            <person name="Luecker S."/>
            <person name="Lage O.M."/>
            <person name="Pohl T."/>
            <person name="Merkel B.J."/>
            <person name="Hornburger P."/>
            <person name="Mueller R.-W."/>
            <person name="Bruemmer F."/>
            <person name="Labrenz M."/>
            <person name="Spormann A.M."/>
            <person name="Op den Camp H."/>
            <person name="Overmann J."/>
            <person name="Amann R."/>
            <person name="Jetten M.S.M."/>
            <person name="Mascher T."/>
            <person name="Medema M.H."/>
            <person name="Devos D.P."/>
            <person name="Kaster A.-K."/>
            <person name="Ovreas L."/>
            <person name="Rohde M."/>
            <person name="Galperin M.Y."/>
            <person name="Jogler C."/>
        </authorList>
    </citation>
    <scope>NUCLEOTIDE SEQUENCE [LARGE SCALE GENOMIC DNA]</scope>
    <source>
        <strain evidence="5 6">Pan161</strain>
    </source>
</reference>
<evidence type="ECO:0000256" key="4">
    <source>
        <dbReference type="SAM" id="Phobius"/>
    </source>
</evidence>
<organism evidence="5 6">
    <name type="scientific">Gimesia algae</name>
    <dbReference type="NCBI Taxonomy" id="2527971"/>
    <lineage>
        <taxon>Bacteria</taxon>
        <taxon>Pseudomonadati</taxon>
        <taxon>Planctomycetota</taxon>
        <taxon>Planctomycetia</taxon>
        <taxon>Planctomycetales</taxon>
        <taxon>Planctomycetaceae</taxon>
        <taxon>Gimesia</taxon>
    </lineage>
</organism>
<dbReference type="PROSITE" id="PS50005">
    <property type="entry name" value="TPR"/>
    <property type="match status" value="6"/>
</dbReference>
<dbReference type="EMBL" id="CP036343">
    <property type="protein sequence ID" value="QDT93240.1"/>
    <property type="molecule type" value="Genomic_DNA"/>
</dbReference>
<dbReference type="InterPro" id="IPR052346">
    <property type="entry name" value="O-mannosyl-transferase_TMTC"/>
</dbReference>
<feature type="transmembrane region" description="Helical" evidence="4">
    <location>
        <begin position="111"/>
        <end position="135"/>
    </location>
</feature>
<dbReference type="SUPFAM" id="SSF48452">
    <property type="entry name" value="TPR-like"/>
    <property type="match status" value="1"/>
</dbReference>
<evidence type="ECO:0000256" key="1">
    <source>
        <dbReference type="ARBA" id="ARBA00022737"/>
    </source>
</evidence>
<dbReference type="InterPro" id="IPR011990">
    <property type="entry name" value="TPR-like_helical_dom_sf"/>
</dbReference>
<accession>A0A517VJV9</accession>
<feature type="repeat" description="TPR" evidence="3">
    <location>
        <begin position="440"/>
        <end position="473"/>
    </location>
</feature>
<dbReference type="PROSITE" id="PS50293">
    <property type="entry name" value="TPR_REGION"/>
    <property type="match status" value="1"/>
</dbReference>
<dbReference type="SMART" id="SM00028">
    <property type="entry name" value="TPR"/>
    <property type="match status" value="8"/>
</dbReference>
<dbReference type="Gene3D" id="1.25.40.10">
    <property type="entry name" value="Tetratricopeptide repeat domain"/>
    <property type="match status" value="2"/>
</dbReference>
<keyword evidence="4" id="KW-1133">Transmembrane helix</keyword>
<feature type="repeat" description="TPR" evidence="3">
    <location>
        <begin position="542"/>
        <end position="575"/>
    </location>
</feature>
<dbReference type="PANTHER" id="PTHR44227">
    <property type="match status" value="1"/>
</dbReference>
<dbReference type="Pfam" id="PF13424">
    <property type="entry name" value="TPR_12"/>
    <property type="match status" value="1"/>
</dbReference>
<dbReference type="OrthoDB" id="9797765at2"/>
<feature type="repeat" description="TPR" evidence="3">
    <location>
        <begin position="691"/>
        <end position="724"/>
    </location>
</feature>
<dbReference type="Pfam" id="PF13432">
    <property type="entry name" value="TPR_16"/>
    <property type="match status" value="2"/>
</dbReference>
<feature type="repeat" description="TPR" evidence="3">
    <location>
        <begin position="474"/>
        <end position="507"/>
    </location>
</feature>
<keyword evidence="4" id="KW-0472">Membrane</keyword>
<keyword evidence="6" id="KW-1185">Reference proteome</keyword>
<dbReference type="PANTHER" id="PTHR44227:SF3">
    <property type="entry name" value="PROTEIN O-MANNOSYL-TRANSFERASE TMTC4"/>
    <property type="match status" value="1"/>
</dbReference>
<evidence type="ECO:0000256" key="3">
    <source>
        <dbReference type="PROSITE-ProRule" id="PRU00339"/>
    </source>
</evidence>